<dbReference type="RefSeq" id="WP_323275703.1">
    <property type="nucleotide sequence ID" value="NZ_JAYGHT010000190.1"/>
</dbReference>
<keyword evidence="2" id="KW-1185">Reference proteome</keyword>
<name>A0ABU5U5S2_9CYAN</name>
<evidence type="ECO:0000313" key="1">
    <source>
        <dbReference type="EMBL" id="MEA5522542.1"/>
    </source>
</evidence>
<protein>
    <submittedName>
        <fullName evidence="1">Uncharacterized protein</fullName>
    </submittedName>
</protein>
<dbReference type="PROSITE" id="PS51257">
    <property type="entry name" value="PROKAR_LIPOPROTEIN"/>
    <property type="match status" value="1"/>
</dbReference>
<dbReference type="Proteomes" id="UP001301728">
    <property type="component" value="Unassembled WGS sequence"/>
</dbReference>
<sequence>MKLHSIFLTIFLAITILFSGFGCFLPVQANPIENTLIQIAESPTPVTYMTPQNANEIAVQIKEGEFFFAEILKRTTGNYFIATDGRVRVMYDRDTGRVVVINEVTGDEFYNYFFSEVDEGSL</sequence>
<proteinExistence type="predicted"/>
<comment type="caution">
    <text evidence="1">The sequence shown here is derived from an EMBL/GenBank/DDBJ whole genome shotgun (WGS) entry which is preliminary data.</text>
</comment>
<dbReference type="EMBL" id="JAYGHT010000190">
    <property type="protein sequence ID" value="MEA5522542.1"/>
    <property type="molecule type" value="Genomic_DNA"/>
</dbReference>
<reference evidence="1 2" key="1">
    <citation type="submission" date="2023-12" db="EMBL/GenBank/DDBJ databases">
        <title>Baltic Sea Cyanobacteria.</title>
        <authorList>
            <person name="Delbaje E."/>
            <person name="Fewer D.P."/>
            <person name="Shishido T.K."/>
        </authorList>
    </citation>
    <scope>NUCLEOTIDE SEQUENCE [LARGE SCALE GENOMIC DNA]</scope>
    <source>
        <strain evidence="1 2">CCNP 1315</strain>
    </source>
</reference>
<accession>A0ABU5U5S2</accession>
<gene>
    <name evidence="1" type="ORF">VB854_26770</name>
</gene>
<organism evidence="1 2">
    <name type="scientific">Limnoraphis robusta CCNP1315</name>
    <dbReference type="NCBI Taxonomy" id="3110306"/>
    <lineage>
        <taxon>Bacteria</taxon>
        <taxon>Bacillati</taxon>
        <taxon>Cyanobacteriota</taxon>
        <taxon>Cyanophyceae</taxon>
        <taxon>Oscillatoriophycideae</taxon>
        <taxon>Oscillatoriales</taxon>
        <taxon>Sirenicapillariaceae</taxon>
        <taxon>Limnoraphis</taxon>
    </lineage>
</organism>
<evidence type="ECO:0000313" key="2">
    <source>
        <dbReference type="Proteomes" id="UP001301728"/>
    </source>
</evidence>